<name>A0A6J7NKT4_9ZZZZ</name>
<evidence type="ECO:0000313" key="2">
    <source>
        <dbReference type="EMBL" id="CAB4994070.1"/>
    </source>
</evidence>
<reference evidence="2" key="1">
    <citation type="submission" date="2020-05" db="EMBL/GenBank/DDBJ databases">
        <authorList>
            <person name="Chiriac C."/>
            <person name="Salcher M."/>
            <person name="Ghai R."/>
            <person name="Kavagutti S V."/>
        </authorList>
    </citation>
    <scope>NUCLEOTIDE SEQUENCE</scope>
</reference>
<gene>
    <name evidence="1" type="ORF">UFOPK3786_00572</name>
    <name evidence="2" type="ORF">UFOPK4010_00780</name>
</gene>
<protein>
    <submittedName>
        <fullName evidence="2">Unannotated protein</fullName>
    </submittedName>
</protein>
<proteinExistence type="predicted"/>
<dbReference type="EMBL" id="CAFBOU010000060">
    <property type="protein sequence ID" value="CAB4994070.1"/>
    <property type="molecule type" value="Genomic_DNA"/>
</dbReference>
<evidence type="ECO:0000313" key="1">
    <source>
        <dbReference type="EMBL" id="CAB4950593.1"/>
    </source>
</evidence>
<sequence length="49" mass="5530">MYGRFFAIKRFSFQPVVAIIKSKTLTIAVPMVFTGRVINPAIWSATTRP</sequence>
<dbReference type="AlphaFoldDB" id="A0A6J7NKT4"/>
<dbReference type="EMBL" id="CAFBNK010000094">
    <property type="protein sequence ID" value="CAB4950593.1"/>
    <property type="molecule type" value="Genomic_DNA"/>
</dbReference>
<accession>A0A6J7NKT4</accession>
<organism evidence="2">
    <name type="scientific">freshwater metagenome</name>
    <dbReference type="NCBI Taxonomy" id="449393"/>
    <lineage>
        <taxon>unclassified sequences</taxon>
        <taxon>metagenomes</taxon>
        <taxon>ecological metagenomes</taxon>
    </lineage>
</organism>